<sequence length="159" mass="18390">MMEVDEVIGKLENLSYEEALAYWISGEKEEAKLYKELAERARALGLGESIVKVFEKLSKDSQRHAEELTKIFRESFSREPKTDVPPVEVLPVLSKFERADQIKEVLEAAMESELTAHKVYRILAEKVKDEKLKELYLKLAEVEKNHYEALKGEYEKLGD</sequence>
<dbReference type="InterPro" id="IPR003251">
    <property type="entry name" value="Rr_diiron-bd_dom"/>
</dbReference>
<dbReference type="InterPro" id="IPR009040">
    <property type="entry name" value="Ferritin-like_diiron"/>
</dbReference>
<dbReference type="SUPFAM" id="SSF47240">
    <property type="entry name" value="Ferritin-like"/>
    <property type="match status" value="1"/>
</dbReference>
<evidence type="ECO:0000313" key="2">
    <source>
        <dbReference type="EMBL" id="ASJ02072.1"/>
    </source>
</evidence>
<reference evidence="2 3" key="1">
    <citation type="submission" date="2016-03" db="EMBL/GenBank/DDBJ databases">
        <title>Complete genome sequence of Thermococcus profundus strain DT5432.</title>
        <authorList>
            <person name="Oger P.M."/>
        </authorList>
    </citation>
    <scope>NUCLEOTIDE SEQUENCE [LARGE SCALE GENOMIC DNA]</scope>
    <source>
        <strain evidence="2 3">DT 5432</strain>
    </source>
</reference>
<dbReference type="AlphaFoldDB" id="A0A2Z2MBP3"/>
<dbReference type="GO" id="GO:0046872">
    <property type="term" value="F:metal ion binding"/>
    <property type="evidence" value="ECO:0007669"/>
    <property type="project" value="InterPro"/>
</dbReference>
<dbReference type="Pfam" id="PF02915">
    <property type="entry name" value="Rubrerythrin"/>
    <property type="match status" value="1"/>
</dbReference>
<dbReference type="Gene3D" id="1.20.1260.10">
    <property type="match status" value="1"/>
</dbReference>
<dbReference type="PROSITE" id="PS50905">
    <property type="entry name" value="FERRITIN_LIKE"/>
    <property type="match status" value="1"/>
</dbReference>
<dbReference type="Proteomes" id="UP000250179">
    <property type="component" value="Chromosome"/>
</dbReference>
<protein>
    <submittedName>
        <fullName evidence="2">Rubrerythrin</fullName>
    </submittedName>
</protein>
<dbReference type="PANTHER" id="PTHR33531">
    <property type="entry name" value="RUBRERYTHRIN SUBFAMILY"/>
    <property type="match status" value="1"/>
</dbReference>
<dbReference type="GO" id="GO:0016491">
    <property type="term" value="F:oxidoreductase activity"/>
    <property type="evidence" value="ECO:0007669"/>
    <property type="project" value="InterPro"/>
</dbReference>
<name>A0A2Z2MBP3_THEPR</name>
<dbReference type="CDD" id="cd01045">
    <property type="entry name" value="Ferritin_like_AB"/>
    <property type="match status" value="1"/>
</dbReference>
<gene>
    <name evidence="2" type="ORF">A3L09_01720</name>
</gene>
<dbReference type="EMBL" id="CP014862">
    <property type="protein sequence ID" value="ASJ02072.1"/>
    <property type="molecule type" value="Genomic_DNA"/>
</dbReference>
<dbReference type="PANTHER" id="PTHR33531:SF10">
    <property type="entry name" value="BLR7895 PROTEIN"/>
    <property type="match status" value="1"/>
</dbReference>
<dbReference type="OrthoDB" id="102142at2157"/>
<proteinExistence type="predicted"/>
<dbReference type="InterPro" id="IPR012347">
    <property type="entry name" value="Ferritin-like"/>
</dbReference>
<evidence type="ECO:0000313" key="3">
    <source>
        <dbReference type="Proteomes" id="UP000250179"/>
    </source>
</evidence>
<dbReference type="KEGG" id="tprf:A3L09_01720"/>
<evidence type="ECO:0000259" key="1">
    <source>
        <dbReference type="PROSITE" id="PS50905"/>
    </source>
</evidence>
<accession>A0A2Z2MBP3</accession>
<organism evidence="2 3">
    <name type="scientific">Thermococcus profundus</name>
    <dbReference type="NCBI Taxonomy" id="49899"/>
    <lineage>
        <taxon>Archaea</taxon>
        <taxon>Methanobacteriati</taxon>
        <taxon>Methanobacteriota</taxon>
        <taxon>Thermococci</taxon>
        <taxon>Thermococcales</taxon>
        <taxon>Thermococcaceae</taxon>
        <taxon>Thermococcus</taxon>
    </lineage>
</organism>
<keyword evidence="3" id="KW-1185">Reference proteome</keyword>
<dbReference type="InterPro" id="IPR009078">
    <property type="entry name" value="Ferritin-like_SF"/>
</dbReference>
<feature type="domain" description="Ferritin-like diiron" evidence="1">
    <location>
        <begin position="10"/>
        <end position="159"/>
    </location>
</feature>